<dbReference type="PANTHER" id="PTHR46181:SF3">
    <property type="entry name" value="MITOCHONDRIAL GLYCINE TRANSPORTER"/>
    <property type="match status" value="1"/>
</dbReference>
<dbReference type="SUPFAM" id="SSF103506">
    <property type="entry name" value="Mitochondrial carrier"/>
    <property type="match status" value="1"/>
</dbReference>
<feature type="repeat" description="Solcar" evidence="11">
    <location>
        <begin position="9"/>
        <end position="92"/>
    </location>
</feature>
<evidence type="ECO:0000256" key="11">
    <source>
        <dbReference type="PROSITE-ProRule" id="PRU00282"/>
    </source>
</evidence>
<dbReference type="GO" id="GO:0015187">
    <property type="term" value="F:glycine transmembrane transporter activity"/>
    <property type="evidence" value="ECO:0007669"/>
    <property type="project" value="UniProtKB-UniRule"/>
</dbReference>
<dbReference type="GO" id="GO:0005743">
    <property type="term" value="C:mitochondrial inner membrane"/>
    <property type="evidence" value="ECO:0007669"/>
    <property type="project" value="UniProtKB-SubCell"/>
</dbReference>
<evidence type="ECO:0000256" key="9">
    <source>
        <dbReference type="ARBA" id="ARBA00034060"/>
    </source>
</evidence>
<evidence type="ECO:0000256" key="7">
    <source>
        <dbReference type="ARBA" id="ARBA00023128"/>
    </source>
</evidence>
<reference evidence="13" key="1">
    <citation type="submission" date="2023-01" db="EMBL/GenBank/DDBJ databases">
        <authorList>
            <person name="Van Ghelder C."/>
            <person name="Rancurel C."/>
        </authorList>
    </citation>
    <scope>NUCLEOTIDE SEQUENCE</scope>
    <source>
        <strain evidence="13">CNCM I-4278</strain>
    </source>
</reference>
<keyword evidence="4 10" id="KW-0677">Repeat</keyword>
<keyword evidence="8 10" id="KW-0472">Membrane</keyword>
<evidence type="ECO:0000313" key="14">
    <source>
        <dbReference type="Proteomes" id="UP001152607"/>
    </source>
</evidence>
<protein>
    <recommendedName>
        <fullName evidence="10">Mitochondrial glycine transporter</fullName>
    </recommendedName>
    <alternativeName>
        <fullName evidence="10">Solute carrier family 25 member 38 homolog</fullName>
    </alternativeName>
</protein>
<keyword evidence="2 10" id="KW-0813">Transport</keyword>
<dbReference type="EMBL" id="CAOQHR010000001">
    <property type="protein sequence ID" value="CAI6247429.1"/>
    <property type="molecule type" value="Genomic_DNA"/>
</dbReference>
<dbReference type="PANTHER" id="PTHR46181">
    <property type="entry name" value="MITOCHONDRIAL GLYCINE TRANSPORTER"/>
    <property type="match status" value="1"/>
</dbReference>
<feature type="compositionally biased region" description="Basic and acidic residues" evidence="12">
    <location>
        <begin position="583"/>
        <end position="594"/>
    </location>
</feature>
<evidence type="ECO:0000256" key="12">
    <source>
        <dbReference type="SAM" id="MobiDB-lite"/>
    </source>
</evidence>
<comment type="function">
    <text evidence="10">Mitochondrial glycine transporter that imports glycine into the mitochondrial matrix. Plays an important role in providing glycine for the first enzymatic step in heme biosynthesis, the condensation of glycine with succinyl-CoA to produce 5-aminolevulinate (ALA) in the miochondrial matrix.</text>
</comment>
<dbReference type="InterPro" id="IPR018108">
    <property type="entry name" value="MCP_transmembrane"/>
</dbReference>
<feature type="compositionally biased region" description="Basic and acidic residues" evidence="12">
    <location>
        <begin position="538"/>
        <end position="566"/>
    </location>
</feature>
<comment type="subcellular location">
    <subcellularLocation>
        <location evidence="1">Membrane</location>
        <topology evidence="1">Multi-pass membrane protein</topology>
    </subcellularLocation>
    <subcellularLocation>
        <location evidence="10">Mitochondrion inner membrane</location>
        <topology evidence="10">Multi-pass membrane protein</topology>
    </subcellularLocation>
</comment>
<dbReference type="GO" id="GO:1904983">
    <property type="term" value="P:glycine import into mitochondrion"/>
    <property type="evidence" value="ECO:0007669"/>
    <property type="project" value="UniProtKB-UniRule"/>
</dbReference>
<dbReference type="HAMAP" id="MF_03064">
    <property type="entry name" value="SLC25A38"/>
    <property type="match status" value="1"/>
</dbReference>
<feature type="compositionally biased region" description="Basic residues" evidence="12">
    <location>
        <begin position="749"/>
        <end position="767"/>
    </location>
</feature>
<keyword evidence="5 10" id="KW-0999">Mitochondrion inner membrane</keyword>
<feature type="region of interest" description="Disordered" evidence="12">
    <location>
        <begin position="979"/>
        <end position="1021"/>
    </location>
</feature>
<feature type="compositionally biased region" description="Basic and acidic residues" evidence="12">
    <location>
        <begin position="843"/>
        <end position="852"/>
    </location>
</feature>
<keyword evidence="7 10" id="KW-0496">Mitochondrion</keyword>
<dbReference type="PROSITE" id="PS50920">
    <property type="entry name" value="SOLCAR"/>
    <property type="match status" value="3"/>
</dbReference>
<feature type="repeat" description="Solcar" evidence="11">
    <location>
        <begin position="118"/>
        <end position="202"/>
    </location>
</feature>
<evidence type="ECO:0000256" key="1">
    <source>
        <dbReference type="ARBA" id="ARBA00004141"/>
    </source>
</evidence>
<evidence type="ECO:0000256" key="2">
    <source>
        <dbReference type="ARBA" id="ARBA00022448"/>
    </source>
</evidence>
<feature type="compositionally biased region" description="Low complexity" evidence="12">
    <location>
        <begin position="826"/>
        <end position="835"/>
    </location>
</feature>
<keyword evidence="14" id="KW-1185">Reference proteome</keyword>
<comment type="catalytic activity">
    <reaction evidence="9 10">
        <text>glycine(in) = glycine(out)</text>
        <dbReference type="Rhea" id="RHEA:70715"/>
        <dbReference type="ChEBI" id="CHEBI:57305"/>
    </reaction>
</comment>
<feature type="repeat" description="Solcar" evidence="11">
    <location>
        <begin position="225"/>
        <end position="309"/>
    </location>
</feature>
<dbReference type="FunFam" id="1.50.40.10:FF:000103">
    <property type="entry name" value="Mitochondrial glycine transporter"/>
    <property type="match status" value="1"/>
</dbReference>
<dbReference type="Gene3D" id="1.50.40.10">
    <property type="entry name" value="Mitochondrial carrier domain"/>
    <property type="match status" value="1"/>
</dbReference>
<keyword evidence="3 10" id="KW-0812">Transmembrane</keyword>
<evidence type="ECO:0000256" key="6">
    <source>
        <dbReference type="ARBA" id="ARBA00022989"/>
    </source>
</evidence>
<gene>
    <name evidence="13" type="ORF">PDIGIT_LOCUS828</name>
</gene>
<evidence type="ECO:0000256" key="8">
    <source>
        <dbReference type="ARBA" id="ARBA00023136"/>
    </source>
</evidence>
<organism evidence="13 14">
    <name type="scientific">Periconia digitata</name>
    <dbReference type="NCBI Taxonomy" id="1303443"/>
    <lineage>
        <taxon>Eukaryota</taxon>
        <taxon>Fungi</taxon>
        <taxon>Dikarya</taxon>
        <taxon>Ascomycota</taxon>
        <taxon>Pezizomycotina</taxon>
        <taxon>Dothideomycetes</taxon>
        <taxon>Pleosporomycetidae</taxon>
        <taxon>Pleosporales</taxon>
        <taxon>Massarineae</taxon>
        <taxon>Periconiaceae</taxon>
        <taxon>Periconia</taxon>
    </lineage>
</organism>
<evidence type="ECO:0000256" key="3">
    <source>
        <dbReference type="ARBA" id="ARBA00022692"/>
    </source>
</evidence>
<comment type="similarity">
    <text evidence="10">Belongs to the mitochondrial carrier (TC 2.A.29) family. SLC25A38 subfamily.</text>
</comment>
<keyword evidence="6 10" id="KW-1133">Transmembrane helix</keyword>
<dbReference type="InterPro" id="IPR030847">
    <property type="entry name" value="Hem25/SLC25A38"/>
</dbReference>
<name>A0A9W4XGL9_9PLEO</name>
<evidence type="ECO:0000256" key="10">
    <source>
        <dbReference type="HAMAP-Rule" id="MF_03064"/>
    </source>
</evidence>
<proteinExistence type="inferred from homology"/>
<comment type="caution">
    <text evidence="13">The sequence shown here is derived from an EMBL/GenBank/DDBJ whole genome shotgun (WGS) entry which is preliminary data.</text>
</comment>
<feature type="region of interest" description="Disordered" evidence="12">
    <location>
        <begin position="616"/>
        <end position="672"/>
    </location>
</feature>
<evidence type="ECO:0000256" key="5">
    <source>
        <dbReference type="ARBA" id="ARBA00022792"/>
    </source>
</evidence>
<feature type="compositionally biased region" description="Basic and acidic residues" evidence="12">
    <location>
        <begin position="630"/>
        <end position="645"/>
    </location>
</feature>
<dbReference type="InterPro" id="IPR023395">
    <property type="entry name" value="MCP_dom_sf"/>
</dbReference>
<dbReference type="AlphaFoldDB" id="A0A9W4XGL9"/>
<feature type="compositionally biased region" description="Basic residues" evidence="12">
    <location>
        <begin position="619"/>
        <end position="629"/>
    </location>
</feature>
<sequence length="1057" mass="116213">MSDGSKSRSSSSYHFFAGLSSGILSAVLLQPADLLKTRVQQSHQNTLLTTIKTIANGPSPVRQFWRGTLPSTLRTGCGSAIYFSGLNALRRRAEVVSQRASGTTRQLGDGHSSTLPKLSNTANLATGAIARTWAGFIMMPITVLKVRYESNLYSYSSLLSATRDIFRVEGARGFFAGFGATAVRDAPYAGLYVLFYEQSKKRLSNVATKIEENSGAVQAVLSSSTSVGINFSSGVAAAGLATTVTNPFDAIKTRIQLMPDRYSNMMQAAKKMVAEDGTKSFFDGLGIRIARKAISSAMAWTVYEELLRRAESLREESMEHRQASSRQAGKASITQAGMKPSVACWLGTRVGWWLGRKHHLGRRGFPCWRWRHDVAPPLGLPRCALSPFSPTLLTGSSSNTSGLLSPHATLSHSHSNTHSTQLYIGPDLAGLHLRLLAPVRYKPLLSLPSALLSRLLILLSPSLVAHPFGMSEYSYDDRPRRHRSTRERDREPEYVTETTYIERGGRGGGVRDLVYRPAREDSIEDIPRDFPPPGAEYRQTKYRETYEPRRTRSAHRDYDYDDYSRHDRGRRARDDDYYDDDYYSERPKPQRRKSIVDNIKEIGEAAGLGGVIGAVTGRSRSRSRPSRRHRDYDSDRDYYGYDDRRSRRYSSGSRSPSRRGGHKNSDKKWEQAAKAAIVAGAVEAFRSRKAPGPWTGEKGQRIATAAIGAAGIDSLVDKDPDKHGKRHVAESAIGGLLANRVANGPRSQSRGRHGSRSPSRSRSRSRSRSIFGRSRSRGRAASRDRGEGGENTLAKVAGGGAVLAAGKALYDRVRSKSRSRKERSRSSSADSYDPPSRNRRGRGNYDRGRSMDDTYSGAQGANSDRRLAAATGGGALAASRGRDHSSSSTSTTDIEQKRKKLRGKELLTAGLATVATIHAAHGVYSSMVASENRRKMVAEGEMSAEEARKRKSKNMLQDAAAVGIAALGIKSAFSEWKEMNEQRHSVHELEQRRRKRRKARERMEREARQNALNGSNGPANAYAYPVAANPYPTTYADANPYGAVPPPPIGAPPSARY</sequence>
<feature type="compositionally biased region" description="Basic and acidic residues" evidence="12">
    <location>
        <begin position="979"/>
        <end position="991"/>
    </location>
</feature>
<accession>A0A9W4XGL9</accession>
<feature type="region of interest" description="Disordered" evidence="12">
    <location>
        <begin position="522"/>
        <end position="594"/>
    </location>
</feature>
<feature type="region of interest" description="Disordered" evidence="12">
    <location>
        <begin position="714"/>
        <end position="899"/>
    </location>
</feature>
<evidence type="ECO:0000256" key="4">
    <source>
        <dbReference type="ARBA" id="ARBA00022737"/>
    </source>
</evidence>
<dbReference type="Proteomes" id="UP001152607">
    <property type="component" value="Unassembled WGS sequence"/>
</dbReference>
<dbReference type="OrthoDB" id="1924968at2759"/>
<dbReference type="Pfam" id="PF00153">
    <property type="entry name" value="Mito_carr"/>
    <property type="match status" value="3"/>
</dbReference>
<evidence type="ECO:0000313" key="13">
    <source>
        <dbReference type="EMBL" id="CAI6247429.1"/>
    </source>
</evidence>